<reference evidence="1 2" key="1">
    <citation type="submission" date="2019-07" db="EMBL/GenBank/DDBJ databases">
        <authorList>
            <person name="Harms R.C."/>
            <person name="Peters T.J."/>
            <person name="Kahn R.S."/>
            <person name="Waniolka K.J."/>
            <person name="Bullock R.L."/>
            <person name="Jaudes Z.T."/>
            <person name="Jn Baptiste W."/>
            <person name="Williams Y."/>
            <person name="Washington J.M."/>
            <person name="Garlena R.A."/>
            <person name="Russell D.A."/>
            <person name="Pope W.H."/>
            <person name="Jacobs-Sera D."/>
            <person name="Hatfull G.F."/>
        </authorList>
    </citation>
    <scope>NUCLEOTIDE SEQUENCE [LARGE SCALE GENOMIC DNA]</scope>
</reference>
<proteinExistence type="predicted"/>
<evidence type="ECO:0000313" key="2">
    <source>
        <dbReference type="Proteomes" id="UP000321075"/>
    </source>
</evidence>
<dbReference type="EMBL" id="MN183281">
    <property type="protein sequence ID" value="QED11450.1"/>
    <property type="molecule type" value="Genomic_DNA"/>
</dbReference>
<name>A0A5B8WFA8_9CAUD</name>
<dbReference type="Proteomes" id="UP000321075">
    <property type="component" value="Segment"/>
</dbReference>
<sequence>MSVWTKPGMMELPASGVYKRLPRGYNRSMNKDMKQLIRKVERQGGEVRISSRGHVLFNKDGRRVAVGAGTPSDPRSWKNLLADLRRAGFDV</sequence>
<organism evidence="1 2">
    <name type="scientific">Microbacterium phage Vitas</name>
    <dbReference type="NCBI Taxonomy" id="2603259"/>
    <lineage>
        <taxon>Viruses</taxon>
        <taxon>Duplodnaviria</taxon>
        <taxon>Heunggongvirae</taxon>
        <taxon>Uroviricota</taxon>
        <taxon>Caudoviricetes</taxon>
        <taxon>Armstrongvirus</taxon>
        <taxon>Armstrongvirus armstrong</taxon>
    </lineage>
</organism>
<accession>A0A5B8WFA8</accession>
<gene>
    <name evidence="1" type="primary">27</name>
    <name evidence="1" type="ORF">SEA_VITAS_27</name>
</gene>
<protein>
    <submittedName>
        <fullName evidence="1">HicA-like toxin</fullName>
    </submittedName>
</protein>
<evidence type="ECO:0000313" key="1">
    <source>
        <dbReference type="EMBL" id="QED11450.1"/>
    </source>
</evidence>